<evidence type="ECO:0000259" key="1">
    <source>
        <dbReference type="Pfam" id="PF14393"/>
    </source>
</evidence>
<dbReference type="Pfam" id="PF14393">
    <property type="entry name" value="DUF4422"/>
    <property type="match status" value="1"/>
</dbReference>
<sequence length="260" mass="30672">MKTDIYVVSHKDVAVPNTAIYQPVQVGFSEKNFSGFKRDDQGDNIAAKNANYCELTAQYWGWKNDDADVKGLVHYRRLFSNGKKHLFDSAEKKRADILDEEHLNELLIRYDLILPTKRNYYIETLWSHYEHSHHIEGLEVTRQVIKEFYPEYLTTFDDVMQRKSAHMFNMLIAKDTVFTAYNTWLFDVLQKVEERIDITNYSPSEARIFGYISELLMDVWVDRNKVNYAELPVMFMEKQNWVKKGGKFLFNKINSGAKHD</sequence>
<dbReference type="AlphaFoldDB" id="A0AAJ5REB5"/>
<feature type="domain" description="DUF4422" evidence="1">
    <location>
        <begin position="5"/>
        <end position="224"/>
    </location>
</feature>
<dbReference type="InterPro" id="IPR025536">
    <property type="entry name" value="DUF4422"/>
</dbReference>
<dbReference type="Proteomes" id="UP001215533">
    <property type="component" value="Chromosome"/>
</dbReference>
<name>A0AAJ5REB5_LATCU</name>
<gene>
    <name evidence="2" type="ORF">PSR33_05125</name>
</gene>
<dbReference type="EMBL" id="CP117683">
    <property type="protein sequence ID" value="WDC91581.1"/>
    <property type="molecule type" value="Genomic_DNA"/>
</dbReference>
<accession>A0AAJ5REB5</accession>
<reference evidence="2" key="1">
    <citation type="submission" date="2023-02" db="EMBL/GenBank/DDBJ databases">
        <title>Complete genome sequence of Lactobacillus curvatus CACC879 isolated from Pig feces.</title>
        <authorList>
            <person name="Park S."/>
            <person name="Park M.A."/>
            <person name="Kim D.-H."/>
            <person name="Kim Y."/>
        </authorList>
    </citation>
    <scope>NUCLEOTIDE SEQUENCE</scope>
    <source>
        <strain evidence="2">CACC879</strain>
    </source>
</reference>
<evidence type="ECO:0000313" key="2">
    <source>
        <dbReference type="EMBL" id="WDC91581.1"/>
    </source>
</evidence>
<proteinExistence type="predicted"/>
<evidence type="ECO:0000313" key="3">
    <source>
        <dbReference type="Proteomes" id="UP001215533"/>
    </source>
</evidence>
<organism evidence="2 3">
    <name type="scientific">Latilactobacillus curvatus</name>
    <name type="common">Lactobacillus curvatus</name>
    <dbReference type="NCBI Taxonomy" id="28038"/>
    <lineage>
        <taxon>Bacteria</taxon>
        <taxon>Bacillati</taxon>
        <taxon>Bacillota</taxon>
        <taxon>Bacilli</taxon>
        <taxon>Lactobacillales</taxon>
        <taxon>Lactobacillaceae</taxon>
        <taxon>Latilactobacillus</taxon>
    </lineage>
</organism>
<protein>
    <submittedName>
        <fullName evidence="2">DUF4422 domain-containing protein</fullName>
    </submittedName>
</protein>